<dbReference type="PANTHER" id="PTHR19857">
    <property type="entry name" value="MITOCHONDRIAL DIVISION PROTEIN 1-RELATED"/>
    <property type="match status" value="1"/>
</dbReference>
<keyword evidence="5" id="KW-1185">Reference proteome</keyword>
<accession>A0AAN9EQV3</accession>
<dbReference type="Gene3D" id="2.130.10.10">
    <property type="entry name" value="YVTN repeat-like/Quinoprotein amine dehydrogenase"/>
    <property type="match status" value="2"/>
</dbReference>
<evidence type="ECO:0000256" key="1">
    <source>
        <dbReference type="ARBA" id="ARBA00022574"/>
    </source>
</evidence>
<sequence>MRNYTHWHAQMQHWWLQGLVMAEDFFRGHEAYVSSVTFSYDGQLLASGSIDGIVKIWDECGNLQRTLLSPQGITWLRWRPREHALLAGSEDSIAWMWNADTGACLNKFVGHDDIVTCGDFTPDGKIICTGSDDASLRIWNPESGENIHVLQGLAFHREGLRCLAISPTSTLALTGSEDGNAHIVDITAGRVTDTLPSRSGCIECVGFAPRGTAIYTLLVTIYVLLIYMRSSPSFSGDAMSKFLANSIVLHEVFIHLLLVRCNNNLRLDSSLSTAATLAAIPSPEIADPSSFKSGRPDQLLLPLDMNYRPSSKVIPGLQLVVAMKNWISGISSVPYLEALITIRYIGILPCGQDEVTCLAWVGESYVATGCKDGIVRLWDCRSCKCVQTFTGHSDTVGCLSVSANQKYLVSASFDHTACVFDIGCFRMLSVARKLVCI</sequence>
<comment type="caution">
    <text evidence="4">The sequence shown here is derived from an EMBL/GenBank/DDBJ whole genome shotgun (WGS) entry which is preliminary data.</text>
</comment>
<dbReference type="Proteomes" id="UP001372338">
    <property type="component" value="Unassembled WGS sequence"/>
</dbReference>
<dbReference type="SMART" id="SM00320">
    <property type="entry name" value="WD40"/>
    <property type="match status" value="6"/>
</dbReference>
<feature type="repeat" description="WD" evidence="3">
    <location>
        <begin position="348"/>
        <end position="388"/>
    </location>
</feature>
<dbReference type="InterPro" id="IPR051179">
    <property type="entry name" value="WD_repeat_multifunction"/>
</dbReference>
<keyword evidence="1 3" id="KW-0853">WD repeat</keyword>
<name>A0AAN9EQV3_CROPI</name>
<dbReference type="InterPro" id="IPR015943">
    <property type="entry name" value="WD40/YVTN_repeat-like_dom_sf"/>
</dbReference>
<keyword evidence="2" id="KW-0677">Repeat</keyword>
<dbReference type="AlphaFoldDB" id="A0AAN9EQV3"/>
<dbReference type="PRINTS" id="PR00320">
    <property type="entry name" value="GPROTEINBRPT"/>
</dbReference>
<reference evidence="4 5" key="1">
    <citation type="submission" date="2024-01" db="EMBL/GenBank/DDBJ databases">
        <title>The genomes of 5 underutilized Papilionoideae crops provide insights into root nodulation and disease resistanc.</title>
        <authorList>
            <person name="Yuan L."/>
        </authorList>
    </citation>
    <scope>NUCLEOTIDE SEQUENCE [LARGE SCALE GENOMIC DNA]</scope>
    <source>
        <strain evidence="4">ZHUSHIDOU_FW_LH</strain>
        <tissue evidence="4">Leaf</tissue>
    </source>
</reference>
<feature type="repeat" description="WD" evidence="3">
    <location>
        <begin position="26"/>
        <end position="58"/>
    </location>
</feature>
<dbReference type="PROSITE" id="PS50294">
    <property type="entry name" value="WD_REPEATS_REGION"/>
    <property type="match status" value="2"/>
</dbReference>
<dbReference type="SUPFAM" id="SSF50978">
    <property type="entry name" value="WD40 repeat-like"/>
    <property type="match status" value="1"/>
</dbReference>
<evidence type="ECO:0000313" key="5">
    <source>
        <dbReference type="Proteomes" id="UP001372338"/>
    </source>
</evidence>
<protein>
    <submittedName>
        <fullName evidence="4">Uncharacterized protein</fullName>
    </submittedName>
</protein>
<dbReference type="PANTHER" id="PTHR19857:SF8">
    <property type="entry name" value="ANGIO-ASSOCIATED MIGRATORY CELL PROTEIN"/>
    <property type="match status" value="1"/>
</dbReference>
<dbReference type="CDD" id="cd00200">
    <property type="entry name" value="WD40"/>
    <property type="match status" value="1"/>
</dbReference>
<feature type="repeat" description="WD" evidence="3">
    <location>
        <begin position="389"/>
        <end position="422"/>
    </location>
</feature>
<organism evidence="4 5">
    <name type="scientific">Crotalaria pallida</name>
    <name type="common">Smooth rattlebox</name>
    <name type="synonym">Crotalaria striata</name>
    <dbReference type="NCBI Taxonomy" id="3830"/>
    <lineage>
        <taxon>Eukaryota</taxon>
        <taxon>Viridiplantae</taxon>
        <taxon>Streptophyta</taxon>
        <taxon>Embryophyta</taxon>
        <taxon>Tracheophyta</taxon>
        <taxon>Spermatophyta</taxon>
        <taxon>Magnoliopsida</taxon>
        <taxon>eudicotyledons</taxon>
        <taxon>Gunneridae</taxon>
        <taxon>Pentapetalae</taxon>
        <taxon>rosids</taxon>
        <taxon>fabids</taxon>
        <taxon>Fabales</taxon>
        <taxon>Fabaceae</taxon>
        <taxon>Papilionoideae</taxon>
        <taxon>50 kb inversion clade</taxon>
        <taxon>genistoids sensu lato</taxon>
        <taxon>core genistoids</taxon>
        <taxon>Crotalarieae</taxon>
        <taxon>Crotalaria</taxon>
    </lineage>
</organism>
<dbReference type="InterPro" id="IPR020472">
    <property type="entry name" value="WD40_PAC1"/>
</dbReference>
<proteinExistence type="predicted"/>
<dbReference type="InterPro" id="IPR001680">
    <property type="entry name" value="WD40_rpt"/>
</dbReference>
<gene>
    <name evidence="4" type="ORF">RIF29_25017</name>
</gene>
<dbReference type="InterPro" id="IPR036322">
    <property type="entry name" value="WD40_repeat_dom_sf"/>
</dbReference>
<feature type="repeat" description="WD" evidence="3">
    <location>
        <begin position="108"/>
        <end position="149"/>
    </location>
</feature>
<dbReference type="EMBL" id="JAYWIO010000005">
    <property type="protein sequence ID" value="KAK7259410.1"/>
    <property type="molecule type" value="Genomic_DNA"/>
</dbReference>
<evidence type="ECO:0000313" key="4">
    <source>
        <dbReference type="EMBL" id="KAK7259410.1"/>
    </source>
</evidence>
<feature type="repeat" description="WD" evidence="3">
    <location>
        <begin position="153"/>
        <end position="194"/>
    </location>
</feature>
<evidence type="ECO:0000256" key="3">
    <source>
        <dbReference type="PROSITE-ProRule" id="PRU00221"/>
    </source>
</evidence>
<dbReference type="Pfam" id="PF00400">
    <property type="entry name" value="WD40"/>
    <property type="match status" value="5"/>
</dbReference>
<dbReference type="PROSITE" id="PS50082">
    <property type="entry name" value="WD_REPEATS_2"/>
    <property type="match status" value="5"/>
</dbReference>
<evidence type="ECO:0000256" key="2">
    <source>
        <dbReference type="ARBA" id="ARBA00022737"/>
    </source>
</evidence>